<dbReference type="AlphaFoldDB" id="A0A4T0FLI3"/>
<feature type="region of interest" description="Disordered" evidence="1">
    <location>
        <begin position="376"/>
        <end position="440"/>
    </location>
</feature>
<feature type="compositionally biased region" description="Low complexity" evidence="1">
    <location>
        <begin position="18"/>
        <end position="30"/>
    </location>
</feature>
<feature type="compositionally biased region" description="Low complexity" evidence="1">
    <location>
        <begin position="379"/>
        <end position="390"/>
    </location>
</feature>
<organism evidence="2 3">
    <name type="scientific">Wallemia hederae</name>
    <dbReference type="NCBI Taxonomy" id="1540922"/>
    <lineage>
        <taxon>Eukaryota</taxon>
        <taxon>Fungi</taxon>
        <taxon>Dikarya</taxon>
        <taxon>Basidiomycota</taxon>
        <taxon>Wallemiomycotina</taxon>
        <taxon>Wallemiomycetes</taxon>
        <taxon>Wallemiales</taxon>
        <taxon>Wallemiaceae</taxon>
        <taxon>Wallemia</taxon>
    </lineage>
</organism>
<feature type="region of interest" description="Disordered" evidence="1">
    <location>
        <begin position="12"/>
        <end position="32"/>
    </location>
</feature>
<evidence type="ECO:0000256" key="1">
    <source>
        <dbReference type="SAM" id="MobiDB-lite"/>
    </source>
</evidence>
<keyword evidence="3" id="KW-1185">Reference proteome</keyword>
<protein>
    <submittedName>
        <fullName evidence="2">Uncharacterized protein</fullName>
    </submittedName>
</protein>
<name>A0A4T0FLI3_9BASI</name>
<evidence type="ECO:0000313" key="3">
    <source>
        <dbReference type="Proteomes" id="UP000310189"/>
    </source>
</evidence>
<comment type="caution">
    <text evidence="2">The sequence shown here is derived from an EMBL/GenBank/DDBJ whole genome shotgun (WGS) entry which is preliminary data.</text>
</comment>
<dbReference type="Proteomes" id="UP000310189">
    <property type="component" value="Unassembled WGS sequence"/>
</dbReference>
<evidence type="ECO:0000313" key="2">
    <source>
        <dbReference type="EMBL" id="TIA88294.1"/>
    </source>
</evidence>
<dbReference type="EMBL" id="SPNW01000040">
    <property type="protein sequence ID" value="TIA88294.1"/>
    <property type="molecule type" value="Genomic_DNA"/>
</dbReference>
<sequence length="440" mass="48947">MSIFNLSLDTANLGQDSQQPQPQPQQQLQQRRPRHGKVVYDLHAQFISFYDKSQPSPNDLPVFWQGSRDRGSLKFRFRTRDGGSICVLLDDGNYEVRVLALFLFLLFSLLSQLCMPLECVTYLGMLPINDKNANDPDTLNVRDDKYALNLERCLSSGRITFELGIDDNSHFDFRRREPNRYVRDYLNNKTRDAAYSAKHMKITIHHSVTNELATAMIALVVRSLKSKFYPHHLNPTPLNFANDGCNTSDDLWYISPRFNVHHQDHDDHHAYHDYHLQDILGIYNKISTKSPSLSPASSIPTLSPVSPDNYLPLPMSRGAAVPGVPGVPRQMTSYMGMKVLDSPHALHDATSSKGVTRSQSLVMKSLGRLSIDDLGGASGASAASSPSPSSNKATPNIIVGGGRERAPGDQWRQPPPGKVSATRAGRAQSIGTIGDRRKIF</sequence>
<accession>A0A4T0FLI3</accession>
<dbReference type="OrthoDB" id="10543592at2759"/>
<gene>
    <name evidence="2" type="ORF">E3P99_02692</name>
</gene>
<reference evidence="2 3" key="1">
    <citation type="submission" date="2019-03" db="EMBL/GenBank/DDBJ databases">
        <title>Sequencing 23 genomes of Wallemia ichthyophaga.</title>
        <authorList>
            <person name="Gostincar C."/>
        </authorList>
    </citation>
    <scope>NUCLEOTIDE SEQUENCE [LARGE SCALE GENOMIC DNA]</scope>
    <source>
        <strain evidence="2 3">EXF-5753</strain>
    </source>
</reference>
<proteinExistence type="predicted"/>